<gene>
    <name evidence="1" type="ORF">TJEJU_1800</name>
</gene>
<dbReference type="Proteomes" id="UP000215214">
    <property type="component" value="Chromosome TJEJU"/>
</dbReference>
<evidence type="ECO:0000313" key="1">
    <source>
        <dbReference type="EMBL" id="SNR15509.1"/>
    </source>
</evidence>
<accession>A0A238U8J2</accession>
<dbReference type="Pfam" id="PF09697">
    <property type="entry name" value="Porph_ging"/>
    <property type="match status" value="1"/>
</dbReference>
<name>A0A238U8J2_9FLAO</name>
<proteinExistence type="predicted"/>
<dbReference type="EMBL" id="LT899436">
    <property type="protein sequence ID" value="SNR15509.1"/>
    <property type="molecule type" value="Genomic_DNA"/>
</dbReference>
<dbReference type="OrthoDB" id="1068986at2"/>
<dbReference type="AlphaFoldDB" id="A0A238U8J2"/>
<reference evidence="1 2" key="1">
    <citation type="submission" date="2017-07" db="EMBL/GenBank/DDBJ databases">
        <authorList>
            <person name="Sun Z.S."/>
            <person name="Albrecht U."/>
            <person name="Echele G."/>
            <person name="Lee C.C."/>
        </authorList>
    </citation>
    <scope>NUCLEOTIDE SEQUENCE [LARGE SCALE GENOMIC DNA]</scope>
    <source>
        <strain evidence="2">type strain: KCTC 22618</strain>
    </source>
</reference>
<dbReference type="NCBIfam" id="TIGR01200">
    <property type="entry name" value="GLPGLI"/>
    <property type="match status" value="1"/>
</dbReference>
<sequence length="275" mass="31919">MKSLLFKLLAIILVLGFTTPEYETFQGKAIYFSKAKLELGRWGAKMSEMQKKQIKARLKNRLEKEYVLTFNRKESFFKEEEKIDAISGATDSWGKNFSPGDQYKNIQSNELIQSQEFYGKRFLVKDQLQKIQWKIGSESKKIGNYLCMKATASIPTKELTWYNFSWSDLRKTEQKKDSLGNTVEPKIEMTEVEAWYTPQIPVSHGPAEYWGLPGLILEVSAGNQIMLCSKVIMNPKDKIEIEAPEKGKEITKMAYQETIKGKMIEMRNNRGRRRR</sequence>
<protein>
    <submittedName>
        <fullName evidence="1">Uncharacterized protein</fullName>
    </submittedName>
</protein>
<dbReference type="InterPro" id="IPR005901">
    <property type="entry name" value="GLPGLI"/>
</dbReference>
<organism evidence="1 2">
    <name type="scientific">Tenacibaculum jejuense</name>
    <dbReference type="NCBI Taxonomy" id="584609"/>
    <lineage>
        <taxon>Bacteria</taxon>
        <taxon>Pseudomonadati</taxon>
        <taxon>Bacteroidota</taxon>
        <taxon>Flavobacteriia</taxon>
        <taxon>Flavobacteriales</taxon>
        <taxon>Flavobacteriaceae</taxon>
        <taxon>Tenacibaculum</taxon>
    </lineage>
</organism>
<keyword evidence="2" id="KW-1185">Reference proteome</keyword>
<evidence type="ECO:0000313" key="2">
    <source>
        <dbReference type="Proteomes" id="UP000215214"/>
    </source>
</evidence>
<dbReference type="RefSeq" id="WP_095071338.1">
    <property type="nucleotide sequence ID" value="NZ_LT899436.1"/>
</dbReference>
<dbReference type="KEGG" id="tje:TJEJU_1800"/>